<evidence type="ECO:0000256" key="2">
    <source>
        <dbReference type="ARBA" id="ARBA00023326"/>
    </source>
</evidence>
<organism evidence="4 5">
    <name type="scientific">Piedraia hortae CBS 480.64</name>
    <dbReference type="NCBI Taxonomy" id="1314780"/>
    <lineage>
        <taxon>Eukaryota</taxon>
        <taxon>Fungi</taxon>
        <taxon>Dikarya</taxon>
        <taxon>Ascomycota</taxon>
        <taxon>Pezizomycotina</taxon>
        <taxon>Dothideomycetes</taxon>
        <taxon>Dothideomycetidae</taxon>
        <taxon>Capnodiales</taxon>
        <taxon>Piedraiaceae</taxon>
        <taxon>Piedraia</taxon>
    </lineage>
</organism>
<feature type="domain" description="CBM20" evidence="3">
    <location>
        <begin position="81"/>
        <end position="189"/>
    </location>
</feature>
<evidence type="ECO:0000313" key="5">
    <source>
        <dbReference type="Proteomes" id="UP000799421"/>
    </source>
</evidence>
<dbReference type="SMART" id="SM01065">
    <property type="entry name" value="CBM_2"/>
    <property type="match status" value="1"/>
</dbReference>
<evidence type="ECO:0000259" key="3">
    <source>
        <dbReference type="PROSITE" id="PS51166"/>
    </source>
</evidence>
<dbReference type="SMR" id="A0A6A7BXY3"/>
<reference evidence="4" key="1">
    <citation type="journal article" date="2020" name="Stud. Mycol.">
        <title>101 Dothideomycetes genomes: a test case for predicting lifestyles and emergence of pathogens.</title>
        <authorList>
            <person name="Haridas S."/>
            <person name="Albert R."/>
            <person name="Binder M."/>
            <person name="Bloem J."/>
            <person name="Labutti K."/>
            <person name="Salamov A."/>
            <person name="Andreopoulos B."/>
            <person name="Baker S."/>
            <person name="Barry K."/>
            <person name="Bills G."/>
            <person name="Bluhm B."/>
            <person name="Cannon C."/>
            <person name="Castanera R."/>
            <person name="Culley D."/>
            <person name="Daum C."/>
            <person name="Ezra D."/>
            <person name="Gonzalez J."/>
            <person name="Henrissat B."/>
            <person name="Kuo A."/>
            <person name="Liang C."/>
            <person name="Lipzen A."/>
            <person name="Lutzoni F."/>
            <person name="Magnuson J."/>
            <person name="Mondo S."/>
            <person name="Nolan M."/>
            <person name="Ohm R."/>
            <person name="Pangilinan J."/>
            <person name="Park H.-J."/>
            <person name="Ramirez L."/>
            <person name="Alfaro M."/>
            <person name="Sun H."/>
            <person name="Tritt A."/>
            <person name="Yoshinaga Y."/>
            <person name="Zwiers L.-H."/>
            <person name="Turgeon B."/>
            <person name="Goodwin S."/>
            <person name="Spatafora J."/>
            <person name="Crous P."/>
            <person name="Grigoriev I."/>
        </authorList>
    </citation>
    <scope>NUCLEOTIDE SEQUENCE</scope>
    <source>
        <strain evidence="4">CBS 480.64</strain>
    </source>
</reference>
<sequence>MLNDHSAAFWFKLASGFDVSEFGITVRSEQSSMLFTSAEMMVSNTTMSCDPNQGYCTQSTPVDVKVLTALPAPAPSGGYGCRDSSLRDVQFEVNADTLPGEEVWVTGNSTELGRWNVEHAIELNSTSTEEDGVWKGAGLELQPRTAFEYKFLRISADESVLWECGENRLFVVGEECEQIVGNAPNLFRCGQRFS</sequence>
<dbReference type="InterPro" id="IPR002044">
    <property type="entry name" value="CBM20"/>
</dbReference>
<dbReference type="OrthoDB" id="550577at2759"/>
<accession>A0A6A7BXY3</accession>
<dbReference type="InterPro" id="IPR013784">
    <property type="entry name" value="Carb-bd-like_fold"/>
</dbReference>
<dbReference type="EMBL" id="MU005993">
    <property type="protein sequence ID" value="KAF2859378.1"/>
    <property type="molecule type" value="Genomic_DNA"/>
</dbReference>
<dbReference type="SUPFAM" id="SSF49452">
    <property type="entry name" value="Starch-binding domain-like"/>
    <property type="match status" value="1"/>
</dbReference>
<dbReference type="AlphaFoldDB" id="A0A6A7BXY3"/>
<dbReference type="Pfam" id="PF00686">
    <property type="entry name" value="CBM_20"/>
    <property type="match status" value="1"/>
</dbReference>
<protein>
    <submittedName>
        <fullName evidence="4">Carbohydrate-binding module family 20 protein</fullName>
    </submittedName>
</protein>
<dbReference type="GO" id="GO:0000272">
    <property type="term" value="P:polysaccharide catabolic process"/>
    <property type="evidence" value="ECO:0007669"/>
    <property type="project" value="UniProtKB-KW"/>
</dbReference>
<dbReference type="PANTHER" id="PTHR15048">
    <property type="entry name" value="STARCH-BINDING DOMAIN-CONTAINING PROTEIN 1"/>
    <property type="match status" value="1"/>
</dbReference>
<dbReference type="GO" id="GO:0016020">
    <property type="term" value="C:membrane"/>
    <property type="evidence" value="ECO:0007669"/>
    <property type="project" value="TreeGrafter"/>
</dbReference>
<proteinExistence type="predicted"/>
<keyword evidence="5" id="KW-1185">Reference proteome</keyword>
<keyword evidence="2" id="KW-0624">Polysaccharide degradation</keyword>
<dbReference type="PANTHER" id="PTHR15048:SF0">
    <property type="entry name" value="STARCH-BINDING DOMAIN-CONTAINING PROTEIN 1"/>
    <property type="match status" value="1"/>
</dbReference>
<name>A0A6A7BXY3_9PEZI</name>
<dbReference type="Proteomes" id="UP000799421">
    <property type="component" value="Unassembled WGS sequence"/>
</dbReference>
<keyword evidence="1" id="KW-0119">Carbohydrate metabolism</keyword>
<dbReference type="GO" id="GO:2001070">
    <property type="term" value="F:starch binding"/>
    <property type="evidence" value="ECO:0007669"/>
    <property type="project" value="InterPro"/>
</dbReference>
<evidence type="ECO:0000256" key="1">
    <source>
        <dbReference type="ARBA" id="ARBA00023277"/>
    </source>
</evidence>
<gene>
    <name evidence="4" type="ORF">K470DRAFT_271559</name>
</gene>
<dbReference type="PROSITE" id="PS51166">
    <property type="entry name" value="CBM20"/>
    <property type="match status" value="1"/>
</dbReference>
<dbReference type="Gene3D" id="2.60.40.10">
    <property type="entry name" value="Immunoglobulins"/>
    <property type="match status" value="1"/>
</dbReference>
<dbReference type="InterPro" id="IPR013783">
    <property type="entry name" value="Ig-like_fold"/>
</dbReference>
<evidence type="ECO:0000313" key="4">
    <source>
        <dbReference type="EMBL" id="KAF2859378.1"/>
    </source>
</evidence>